<evidence type="ECO:0000313" key="9">
    <source>
        <dbReference type="EMBL" id="KAF0721752.1"/>
    </source>
</evidence>
<dbReference type="GO" id="GO:0004630">
    <property type="term" value="F:phospholipase D activity"/>
    <property type="evidence" value="ECO:0007669"/>
    <property type="project" value="UniProtKB-UniRule"/>
</dbReference>
<evidence type="ECO:0000256" key="7">
    <source>
        <dbReference type="SAM" id="MobiDB-lite"/>
    </source>
</evidence>
<evidence type="ECO:0000256" key="5">
    <source>
        <dbReference type="ARBA" id="ARBA00023098"/>
    </source>
</evidence>
<protein>
    <recommendedName>
        <fullName evidence="6">Phospholipase</fullName>
        <ecNumber evidence="6">3.1.4.4</ecNumber>
    </recommendedName>
</protein>
<evidence type="ECO:0000259" key="8">
    <source>
        <dbReference type="PROSITE" id="PS50035"/>
    </source>
</evidence>
<evidence type="ECO:0000313" key="10">
    <source>
        <dbReference type="Proteomes" id="UP000481153"/>
    </source>
</evidence>
<dbReference type="CDD" id="cd09141">
    <property type="entry name" value="PLDc_vPLD1_2_yPLD_like_2"/>
    <property type="match status" value="1"/>
</dbReference>
<keyword evidence="4 6" id="KW-0442">Lipid degradation</keyword>
<dbReference type="EMBL" id="VJMJ01000367">
    <property type="protein sequence ID" value="KAF0721752.1"/>
    <property type="molecule type" value="Genomic_DNA"/>
</dbReference>
<evidence type="ECO:0000256" key="6">
    <source>
        <dbReference type="PIRNR" id="PIRNR009376"/>
    </source>
</evidence>
<comment type="caution">
    <text evidence="9">The sequence shown here is derived from an EMBL/GenBank/DDBJ whole genome shotgun (WGS) entry which is preliminary data.</text>
</comment>
<feature type="domain" description="PLD phosphodiesterase" evidence="8">
    <location>
        <begin position="433"/>
        <end position="460"/>
    </location>
</feature>
<dbReference type="CDD" id="cd09138">
    <property type="entry name" value="PLDc_vPLD1_2_yPLD_like_1"/>
    <property type="match status" value="1"/>
</dbReference>
<accession>A0A6G0W467</accession>
<proteinExistence type="inferred from homology"/>
<name>A0A6G0W467_9STRA</name>
<evidence type="ECO:0000256" key="4">
    <source>
        <dbReference type="ARBA" id="ARBA00022963"/>
    </source>
</evidence>
<dbReference type="SMART" id="SM00155">
    <property type="entry name" value="PLDc"/>
    <property type="match status" value="2"/>
</dbReference>
<dbReference type="GO" id="GO:0035556">
    <property type="term" value="P:intracellular signal transduction"/>
    <property type="evidence" value="ECO:0007669"/>
    <property type="project" value="InterPro"/>
</dbReference>
<dbReference type="AlphaFoldDB" id="A0A6G0W467"/>
<reference evidence="9 10" key="1">
    <citation type="submission" date="2019-07" db="EMBL/GenBank/DDBJ databases">
        <title>Genomics analysis of Aphanomyces spp. identifies a new class of oomycete effector associated with host adaptation.</title>
        <authorList>
            <person name="Gaulin E."/>
        </authorList>
    </citation>
    <scope>NUCLEOTIDE SEQUENCE [LARGE SCALE GENOMIC DNA]</scope>
    <source>
        <strain evidence="9 10">ATCC 201684</strain>
    </source>
</reference>
<keyword evidence="3 6" id="KW-0378">Hydrolase</keyword>
<keyword evidence="5" id="KW-0443">Lipid metabolism</keyword>
<dbReference type="GO" id="GO:0006654">
    <property type="term" value="P:phosphatidic acid biosynthetic process"/>
    <property type="evidence" value="ECO:0007669"/>
    <property type="project" value="InterPro"/>
</dbReference>
<dbReference type="GO" id="GO:0009395">
    <property type="term" value="P:phospholipid catabolic process"/>
    <property type="evidence" value="ECO:0007669"/>
    <property type="project" value="TreeGrafter"/>
</dbReference>
<comment type="catalytic activity">
    <reaction evidence="1 6">
        <text>a 1,2-diacyl-sn-glycero-3-phosphocholine + H2O = a 1,2-diacyl-sn-glycero-3-phosphate + choline + H(+)</text>
        <dbReference type="Rhea" id="RHEA:14445"/>
        <dbReference type="ChEBI" id="CHEBI:15354"/>
        <dbReference type="ChEBI" id="CHEBI:15377"/>
        <dbReference type="ChEBI" id="CHEBI:15378"/>
        <dbReference type="ChEBI" id="CHEBI:57643"/>
        <dbReference type="ChEBI" id="CHEBI:58608"/>
        <dbReference type="EC" id="3.1.4.4"/>
    </reaction>
</comment>
<dbReference type="Pfam" id="PF13091">
    <property type="entry name" value="PLDc_2"/>
    <property type="match status" value="1"/>
</dbReference>
<dbReference type="GO" id="GO:0005886">
    <property type="term" value="C:plasma membrane"/>
    <property type="evidence" value="ECO:0007669"/>
    <property type="project" value="TreeGrafter"/>
</dbReference>
<dbReference type="InterPro" id="IPR016555">
    <property type="entry name" value="PLipase_D_euk"/>
</dbReference>
<dbReference type="Proteomes" id="UP000481153">
    <property type="component" value="Unassembled WGS sequence"/>
</dbReference>
<dbReference type="InterPro" id="IPR001736">
    <property type="entry name" value="PLipase_D/transphosphatidylase"/>
</dbReference>
<keyword evidence="10" id="KW-1185">Reference proteome</keyword>
<dbReference type="SUPFAM" id="SSF56024">
    <property type="entry name" value="Phospholipase D/nuclease"/>
    <property type="match status" value="2"/>
</dbReference>
<dbReference type="PANTHER" id="PTHR18896">
    <property type="entry name" value="PHOSPHOLIPASE D"/>
    <property type="match status" value="1"/>
</dbReference>
<dbReference type="InterPro" id="IPR015679">
    <property type="entry name" value="PLipase_D_fam"/>
</dbReference>
<dbReference type="PANTHER" id="PTHR18896:SF76">
    <property type="entry name" value="PHOSPHOLIPASE"/>
    <property type="match status" value="1"/>
</dbReference>
<evidence type="ECO:0000256" key="1">
    <source>
        <dbReference type="ARBA" id="ARBA00000798"/>
    </source>
</evidence>
<feature type="region of interest" description="Disordered" evidence="7">
    <location>
        <begin position="938"/>
        <end position="957"/>
    </location>
</feature>
<dbReference type="Gene3D" id="3.30.870.10">
    <property type="entry name" value="Endonuclease Chain A"/>
    <property type="match status" value="2"/>
</dbReference>
<organism evidence="9 10">
    <name type="scientific">Aphanomyces euteiches</name>
    <dbReference type="NCBI Taxonomy" id="100861"/>
    <lineage>
        <taxon>Eukaryota</taxon>
        <taxon>Sar</taxon>
        <taxon>Stramenopiles</taxon>
        <taxon>Oomycota</taxon>
        <taxon>Saprolegniomycetes</taxon>
        <taxon>Saprolegniales</taxon>
        <taxon>Verrucalvaceae</taxon>
        <taxon>Aphanomyces</taxon>
    </lineage>
</organism>
<dbReference type="PROSITE" id="PS50035">
    <property type="entry name" value="PLD"/>
    <property type="match status" value="2"/>
</dbReference>
<feature type="domain" description="PLD phosphodiesterase" evidence="8">
    <location>
        <begin position="777"/>
        <end position="804"/>
    </location>
</feature>
<dbReference type="Pfam" id="PF00614">
    <property type="entry name" value="PLDc"/>
    <property type="match status" value="1"/>
</dbReference>
<dbReference type="PIRSF" id="PIRSF009376">
    <property type="entry name" value="Phospholipase_D_euk"/>
    <property type="match status" value="1"/>
</dbReference>
<evidence type="ECO:0000256" key="3">
    <source>
        <dbReference type="ARBA" id="ARBA00022801"/>
    </source>
</evidence>
<dbReference type="VEuPathDB" id="FungiDB:AeMF1_020438"/>
<comment type="similarity">
    <text evidence="6">Belongs to the phospholipase D family.</text>
</comment>
<dbReference type="EC" id="3.1.4.4" evidence="6"/>
<sequence>MDNETIGKNAARFASMHGKRRWSWRRLFGSTSSSKQDDKTLDIFKTAPSIKVKSVRVQDDWPVKSIEYEVELGYHAMVREIYLPKANMFRLWLYIKGLGMMDGPNTADDAAALPQLRDFFFANAQNSSSPDMLTLLESYLNAVMALPRVRSSAYVLSLLQISGSTFSDDGNVTSMREGWLKARLWLKGGQDNVRLHRGAVMCDNGCFNCFCVVKKYTWRPSAWKWISLQDSCLAVYDSNRDLAPTDVMLFDPDFKLDLGLRSVGSAKELVVSNGAYVLHAKAKHKNDCIKWANAIRAAVEASEWTAGRHHRDGSFAAPRRSLKDGAKAQWYVDGQDTFAAMLQAIESAKTQLFIAGWWICPTIYLTRPAQDNARLDAVLKRRAEAGVQIYILMYKEISMALTLDSQFAKTTLRRLHPNVHVLRDPDFIMKHLGLYSHHEKILCVDQSVAFVGGLDLCFGRWDTASHALFEPMEKMFPGPSYPLHGGGGDAFSWTLGKDYSNPRIKDFVQVNRPEEDLMDRNVNPRMPWHDCHCKLVGDPARDVARHFIQRWNYSVSTRFKGHRFQHLVPKPSLKPSTPLTQTMKSPSSVSVSVDGFSASRRVETPNEASVVPLSIVAEMVEHGQEDGIPVTCQIVRSLSMWSGGCRTEKSIQNAYVRLINDAKHFIYIENQFFVSSHGCSNLIVNALVGRIVRAYAAKETFRVMVVLPLLPAFQGKPQEKEAYSLRGVMHWQYRSICRGESSLYGQLAAAGIPNAFEYIAFFGLRTHAIHNGVPHTEEIYIHSKVMIVDDSHTIIGSANINERSLTGDRDSEIAAVIDDVAHIDSVTLRGAVVGRFGHSFRMRLFQEHFGVDENGAVPAHAVDPTSDQAWITIRQQAMSNTTIYDAVFGCLPVDSVVSFRDMGVTYATNHFSQTGAVESDDIEGTTRRFETTTTTIASVPTTGGESQRSLRSMSMRERENESNLVFTKAMRTFRREQTVTIDMQHRLANIRGHIVYFPLQFLQNEDLEPKYMPAELFQ</sequence>
<gene>
    <name evidence="9" type="ORF">Ae201684_018930</name>
</gene>
<dbReference type="InterPro" id="IPR025202">
    <property type="entry name" value="PLD-like_dom"/>
</dbReference>
<evidence type="ECO:0000256" key="2">
    <source>
        <dbReference type="ARBA" id="ARBA00022737"/>
    </source>
</evidence>
<feature type="compositionally biased region" description="Low complexity" evidence="7">
    <location>
        <begin position="938"/>
        <end position="953"/>
    </location>
</feature>
<keyword evidence="2" id="KW-0677">Repeat</keyword>